<dbReference type="Pfam" id="PF10936">
    <property type="entry name" value="DUF2617"/>
    <property type="match status" value="1"/>
</dbReference>
<dbReference type="AlphaFoldDB" id="A0A6P2CUZ8"/>
<name>A0A6P2CUZ8_9BACT</name>
<keyword evidence="2" id="KW-1185">Reference proteome</keyword>
<evidence type="ECO:0000313" key="1">
    <source>
        <dbReference type="EMBL" id="VTR92397.1"/>
    </source>
</evidence>
<evidence type="ECO:0008006" key="3">
    <source>
        <dbReference type="Google" id="ProtNLM"/>
    </source>
</evidence>
<proteinExistence type="predicted"/>
<dbReference type="InterPro" id="IPR024486">
    <property type="entry name" value="DUF2617"/>
</dbReference>
<protein>
    <recommendedName>
        <fullName evidence="3">DUF2617 domain-containing protein</fullName>
    </recommendedName>
</protein>
<sequence>MGEPLVRPTVAELEFRLYDRPLHPELLDVVAVRSVAHAGARLTVRLTRTGHALSWAGPSAHIEEVITTTGADLPETGLRLAHRFDGGRRGNCAFPTVRYQVSGQIEVLKPEQFVHVHAELLADGARKGLVFHSPENNRIGLSPIGVVIIEALPQCLSVNAFHTFPEEFAVVKTQSLIEPIS</sequence>
<dbReference type="Proteomes" id="UP000464178">
    <property type="component" value="Chromosome"/>
</dbReference>
<dbReference type="RefSeq" id="WP_162667270.1">
    <property type="nucleotide sequence ID" value="NZ_LR593886.1"/>
</dbReference>
<reference evidence="1 2" key="1">
    <citation type="submission" date="2019-05" db="EMBL/GenBank/DDBJ databases">
        <authorList>
            <consortium name="Science for Life Laboratories"/>
        </authorList>
    </citation>
    <scope>NUCLEOTIDE SEQUENCE [LARGE SCALE GENOMIC DNA]</scope>
    <source>
        <strain evidence="1">Soil9</strain>
    </source>
</reference>
<dbReference type="EMBL" id="LR593886">
    <property type="protein sequence ID" value="VTR92397.1"/>
    <property type="molecule type" value="Genomic_DNA"/>
</dbReference>
<evidence type="ECO:0000313" key="2">
    <source>
        <dbReference type="Proteomes" id="UP000464178"/>
    </source>
</evidence>
<organism evidence="1 2">
    <name type="scientific">Gemmata massiliana</name>
    <dbReference type="NCBI Taxonomy" id="1210884"/>
    <lineage>
        <taxon>Bacteria</taxon>
        <taxon>Pseudomonadati</taxon>
        <taxon>Planctomycetota</taxon>
        <taxon>Planctomycetia</taxon>
        <taxon>Gemmatales</taxon>
        <taxon>Gemmataceae</taxon>
        <taxon>Gemmata</taxon>
    </lineage>
</organism>
<dbReference type="KEGG" id="gms:SOIL9_53170"/>
<accession>A0A6P2CUZ8</accession>
<gene>
    <name evidence="1" type="ORF">SOIL9_53170</name>
</gene>